<sequence>MEPFWLCGESRLNIALVRFFKFSFFRLSAVIEISYTAAMNRKALRSISSLFHYRLVLDYEESTYPMDIIYIHKKSVFLKTYDRFYKYWSDRISGILINTKAILSYPVSGKIRGLRPLGKKGDDLDFECSEWLIEIEILNEEEIPREWIDFSQSEEIET</sequence>
<organism evidence="1 2">
    <name type="scientific">Leptospira ognonensis</name>
    <dbReference type="NCBI Taxonomy" id="2484945"/>
    <lineage>
        <taxon>Bacteria</taxon>
        <taxon>Pseudomonadati</taxon>
        <taxon>Spirochaetota</taxon>
        <taxon>Spirochaetia</taxon>
        <taxon>Leptospirales</taxon>
        <taxon>Leptospiraceae</taxon>
        <taxon>Leptospira</taxon>
    </lineage>
</organism>
<dbReference type="EMBL" id="RQGD01000024">
    <property type="protein sequence ID" value="TGL59379.1"/>
    <property type="molecule type" value="Genomic_DNA"/>
</dbReference>
<dbReference type="RefSeq" id="WP_135623567.1">
    <property type="nucleotide sequence ID" value="NZ_RQGD01000024.1"/>
</dbReference>
<dbReference type="AlphaFoldDB" id="A0A4R9K129"/>
<reference evidence="1" key="1">
    <citation type="journal article" date="2019" name="PLoS Negl. Trop. Dis.">
        <title>Revisiting the worldwide diversity of Leptospira species in the environment.</title>
        <authorList>
            <person name="Vincent A.T."/>
            <person name="Schiettekatte O."/>
            <person name="Bourhy P."/>
            <person name="Veyrier F.J."/>
            <person name="Picardeau M."/>
        </authorList>
    </citation>
    <scope>NUCLEOTIDE SEQUENCE [LARGE SCALE GENOMIC DNA]</scope>
    <source>
        <strain evidence="1">201702476</strain>
    </source>
</reference>
<protein>
    <submittedName>
        <fullName evidence="1">Uncharacterized protein</fullName>
    </submittedName>
</protein>
<keyword evidence="2" id="KW-1185">Reference proteome</keyword>
<proteinExistence type="predicted"/>
<evidence type="ECO:0000313" key="1">
    <source>
        <dbReference type="EMBL" id="TGL59379.1"/>
    </source>
</evidence>
<name>A0A4R9K129_9LEPT</name>
<accession>A0A4R9K129</accession>
<evidence type="ECO:0000313" key="2">
    <source>
        <dbReference type="Proteomes" id="UP000297693"/>
    </source>
</evidence>
<comment type="caution">
    <text evidence="1">The sequence shown here is derived from an EMBL/GenBank/DDBJ whole genome shotgun (WGS) entry which is preliminary data.</text>
</comment>
<gene>
    <name evidence="1" type="ORF">EHQ58_09045</name>
</gene>
<dbReference type="Proteomes" id="UP000297693">
    <property type="component" value="Unassembled WGS sequence"/>
</dbReference>